<protein>
    <submittedName>
        <fullName evidence="2">Uncharacterized protein</fullName>
    </submittedName>
</protein>
<dbReference type="EMBL" id="SOCE01000001">
    <property type="protein sequence ID" value="TDU86859.1"/>
    <property type="molecule type" value="Genomic_DNA"/>
</dbReference>
<dbReference type="Proteomes" id="UP000295151">
    <property type="component" value="Unassembled WGS sequence"/>
</dbReference>
<evidence type="ECO:0000313" key="2">
    <source>
        <dbReference type="EMBL" id="TDU86859.1"/>
    </source>
</evidence>
<sequence length="41" mass="4296">MYASTPPLPVPSAGPGGLHDLADPTDLAGVRHSLDFLQRQP</sequence>
<feature type="region of interest" description="Disordered" evidence="1">
    <location>
        <begin position="1"/>
        <end position="25"/>
    </location>
</feature>
<keyword evidence="3" id="KW-1185">Reference proteome</keyword>
<accession>A0A4R7T5M5</accession>
<organism evidence="2 3">
    <name type="scientific">Kribbella voronezhensis</name>
    <dbReference type="NCBI Taxonomy" id="2512212"/>
    <lineage>
        <taxon>Bacteria</taxon>
        <taxon>Bacillati</taxon>
        <taxon>Actinomycetota</taxon>
        <taxon>Actinomycetes</taxon>
        <taxon>Propionibacteriales</taxon>
        <taxon>Kribbellaceae</taxon>
        <taxon>Kribbella</taxon>
    </lineage>
</organism>
<evidence type="ECO:0000256" key="1">
    <source>
        <dbReference type="SAM" id="MobiDB-lite"/>
    </source>
</evidence>
<reference evidence="2 3" key="1">
    <citation type="submission" date="2019-03" db="EMBL/GenBank/DDBJ databases">
        <title>Genomic Encyclopedia of Type Strains, Phase III (KMG-III): the genomes of soil and plant-associated and newly described type strains.</title>
        <authorList>
            <person name="Whitman W."/>
        </authorList>
    </citation>
    <scope>NUCLEOTIDE SEQUENCE [LARGE SCALE GENOMIC DNA]</scope>
    <source>
        <strain evidence="2 3">VKM Ac-2575</strain>
    </source>
</reference>
<proteinExistence type="predicted"/>
<name>A0A4R7T5M5_9ACTN</name>
<feature type="compositionally biased region" description="Pro residues" evidence="1">
    <location>
        <begin position="1"/>
        <end position="12"/>
    </location>
</feature>
<gene>
    <name evidence="2" type="ORF">EV138_0375</name>
</gene>
<comment type="caution">
    <text evidence="2">The sequence shown here is derived from an EMBL/GenBank/DDBJ whole genome shotgun (WGS) entry which is preliminary data.</text>
</comment>
<evidence type="ECO:0000313" key="3">
    <source>
        <dbReference type="Proteomes" id="UP000295151"/>
    </source>
</evidence>
<dbReference type="AlphaFoldDB" id="A0A4R7T5M5"/>